<dbReference type="EMBL" id="CDMZ01001502">
    <property type="protein sequence ID" value="CEM33544.1"/>
    <property type="molecule type" value="Genomic_DNA"/>
</dbReference>
<sequence length="1316" mass="143320">MGIRRNSVCHGLQPRSCVKLQLLNGVDMNAEYSLETPESWTEETVKLHNEMMKARGKDLQQCVKIFDAVARHGRSFSLQRSFGLLVLLQRIEELLPPPPDSLSDGGAAEDEARIVTAFPQVCHVVWFQAATESAARVLDRSLCLVCSVLRLFLEGRRRENQKLGASCGGVTGNGTERGGAGNVGILREERVAGDAVVRPGESAEVGGVSEKRSEKEEENFGESLTVTAAMVNSVLQAVEALELEKDDPSRGGSGGEIVSELLCLCADAFEVIFSSKCDDEGQVEGEEEEEGGDSPALQGEEEETRDVDAHLDEHFESGGDLTRPLFHRKKQKTSRLSDMIFAALLLARAGRLERAQKRGDAAGGGEIGGEVEGDFLPVSEDGGWERRKEPLDEPTTSGRVKGESRGMGEEGKARDLGGDRVGPFPQRNVRVSAVSLEESDGSSERMHTGIQGDVGKARDLGGGRIGPFPQRRQRRASSEGSGLGEVKRVTQEGKRKSFSESIVREEGRKQGMELKERMQGLGRVQAGREKIEASSFVDLFCCRIESAAEDLKGTDLAMIWQVVASCFSSGAFAGGAEGVVRETGVGSVSESVGLQVALAAERATARRLEMETRGDCGKNRQKKRWRLENHHISQIAWALGRFRQGGCCSSRLSFPSSPSCSSSSSDLLRRLLWLAGKRLSVPPAEKSENVNETEFALGHGGGSVNGSVNRTDNKSWGAVSETKKGNRGAWEKIGGGGDRNCSEVPASSVKVEERVRKIREKRFSLICLANLLGAAARLNVVDMGEVSSLVCLETRRRPEMAQRADFATVAQLLWALGSLRVADPMLVSRLVRRAEEILSALSPEESVQINGTHEGIHAKGREGDTGEERAQQRPAEGKERGRNSLPTVPSLGSLSSFLKGLDLLGVQEGHPAAVAAVRQSEKFLIPRPDWVSNATEQSGSQRNEWIGQRIRQRPLPLVLEQKERRVESEDGRLEVLLESLPHSSCEHHARDRGRFSSFSSSSTLHADGGGVNRGRSGDGEGPLVWADFLVPSSLLSALSYSSLDVLLKQNTAVKEEKESFVSSPTQDRKEGGELADILSIDGCTKAKGAQEEWEGHARKRSDCTDGLEDEEESLQGGRKFVRVRVGVDYDERQWGEWNERASWSDVGRLADFFETAAHLGALTAPLERRVISMFASRVKLCVDSTLDSSEAGEGKGGKGDRSRNEIILQTRRAKRALMQDALQGIPSVLGALEPLISGHSENSMEKEKEKETRDDTFMETGNEASSPPEAVQRAEVETQQRLSECTILLHRCFSLLAVAVHFSCEDPGARSSKRTE</sequence>
<gene>
    <name evidence="2" type="ORF">Cvel_5146</name>
</gene>
<proteinExistence type="predicted"/>
<evidence type="ECO:0000256" key="1">
    <source>
        <dbReference type="SAM" id="MobiDB-lite"/>
    </source>
</evidence>
<organism evidence="2">
    <name type="scientific">Chromera velia CCMP2878</name>
    <dbReference type="NCBI Taxonomy" id="1169474"/>
    <lineage>
        <taxon>Eukaryota</taxon>
        <taxon>Sar</taxon>
        <taxon>Alveolata</taxon>
        <taxon>Colpodellida</taxon>
        <taxon>Chromeraceae</taxon>
        <taxon>Chromera</taxon>
    </lineage>
</organism>
<feature type="compositionally biased region" description="Basic and acidic residues" evidence="1">
    <location>
        <begin position="854"/>
        <end position="882"/>
    </location>
</feature>
<evidence type="ECO:0000313" key="2">
    <source>
        <dbReference type="EMBL" id="CEM33544.1"/>
    </source>
</evidence>
<feature type="region of interest" description="Disordered" evidence="1">
    <location>
        <begin position="701"/>
        <end position="720"/>
    </location>
</feature>
<feature type="compositionally biased region" description="Gly residues" evidence="1">
    <location>
        <begin position="361"/>
        <end position="370"/>
    </location>
</feature>
<feature type="region of interest" description="Disordered" evidence="1">
    <location>
        <begin position="278"/>
        <end position="305"/>
    </location>
</feature>
<name>A0A0G4GSF7_9ALVE</name>
<feature type="region of interest" description="Disordered" evidence="1">
    <location>
        <begin position="1237"/>
        <end position="1270"/>
    </location>
</feature>
<reference evidence="2" key="1">
    <citation type="submission" date="2014-11" db="EMBL/GenBank/DDBJ databases">
        <authorList>
            <person name="Otto D Thomas"/>
            <person name="Naeem Raeece"/>
        </authorList>
    </citation>
    <scope>NUCLEOTIDE SEQUENCE</scope>
</reference>
<feature type="region of interest" description="Disordered" evidence="1">
    <location>
        <begin position="848"/>
        <end position="888"/>
    </location>
</feature>
<feature type="compositionally biased region" description="Basic and acidic residues" evidence="1">
    <location>
        <begin position="400"/>
        <end position="418"/>
    </location>
</feature>
<feature type="region of interest" description="Disordered" evidence="1">
    <location>
        <begin position="359"/>
        <end position="505"/>
    </location>
</feature>
<feature type="region of interest" description="Disordered" evidence="1">
    <location>
        <begin position="199"/>
        <end position="220"/>
    </location>
</feature>
<protein>
    <submittedName>
        <fullName evidence="2">Uncharacterized protein</fullName>
    </submittedName>
</protein>
<accession>A0A0G4GSF7</accession>
<dbReference type="VEuPathDB" id="CryptoDB:Cvel_5146"/>
<feature type="region of interest" description="Disordered" evidence="1">
    <location>
        <begin position="995"/>
        <end position="1015"/>
    </location>
</feature>
<feature type="compositionally biased region" description="Basic and acidic residues" evidence="1">
    <location>
        <begin position="485"/>
        <end position="505"/>
    </location>
</feature>
<feature type="compositionally biased region" description="Acidic residues" evidence="1">
    <location>
        <begin position="280"/>
        <end position="292"/>
    </location>
</feature>
<feature type="compositionally biased region" description="Basic and acidic residues" evidence="1">
    <location>
        <begin position="1242"/>
        <end position="1256"/>
    </location>
</feature>